<dbReference type="InterPro" id="IPR025296">
    <property type="entry name" value="DUF4158"/>
</dbReference>
<dbReference type="Proteomes" id="UP001597283">
    <property type="component" value="Unassembled WGS sequence"/>
</dbReference>
<protein>
    <submittedName>
        <fullName evidence="2">DUF4158 domain-containing protein</fullName>
    </submittedName>
</protein>
<accession>A0ABW4NH06</accession>
<dbReference type="EMBL" id="JBHUFC010000013">
    <property type="protein sequence ID" value="MFD1789193.1"/>
    <property type="molecule type" value="Genomic_DNA"/>
</dbReference>
<name>A0ABW4NH06_9SPHN</name>
<feature type="non-terminal residue" evidence="2">
    <location>
        <position position="213"/>
    </location>
</feature>
<gene>
    <name evidence="2" type="ORF">ACFSC3_16675</name>
</gene>
<sequence length="213" mass="23058">MARRDLLTGDERRALFGVPLDHASLAKHYTVADEDRPLIEAKRGDANRLGFALHLALLRHPGFGMRHDEVVPDFLVRHVAAQLGITPAVAEGYAHRAQTRLEHAWEAMERLRLRAFEAADVPGALGAATRAAEATERGKPIAAAVLGHLRAARIVLPAPARIERIGVAGRAMARRLAADTLVDALGPEQVAGLDALLIVDQDRGTTPLAWLRD</sequence>
<evidence type="ECO:0000313" key="3">
    <source>
        <dbReference type="Proteomes" id="UP001597283"/>
    </source>
</evidence>
<proteinExistence type="predicted"/>
<dbReference type="RefSeq" id="WP_380941509.1">
    <property type="nucleotide sequence ID" value="NZ_JBHUFC010000013.1"/>
</dbReference>
<feature type="domain" description="DUF4158" evidence="1">
    <location>
        <begin position="6"/>
        <end position="165"/>
    </location>
</feature>
<evidence type="ECO:0000313" key="2">
    <source>
        <dbReference type="EMBL" id="MFD1789193.1"/>
    </source>
</evidence>
<keyword evidence="3" id="KW-1185">Reference proteome</keyword>
<organism evidence="2 3">
    <name type="scientific">Sphingomonas floccifaciens</name>
    <dbReference type="NCBI Taxonomy" id="1844115"/>
    <lineage>
        <taxon>Bacteria</taxon>
        <taxon>Pseudomonadati</taxon>
        <taxon>Pseudomonadota</taxon>
        <taxon>Alphaproteobacteria</taxon>
        <taxon>Sphingomonadales</taxon>
        <taxon>Sphingomonadaceae</taxon>
        <taxon>Sphingomonas</taxon>
    </lineage>
</organism>
<dbReference type="Pfam" id="PF13700">
    <property type="entry name" value="DUF4158"/>
    <property type="match status" value="1"/>
</dbReference>
<evidence type="ECO:0000259" key="1">
    <source>
        <dbReference type="Pfam" id="PF13700"/>
    </source>
</evidence>
<reference evidence="3" key="1">
    <citation type="journal article" date="2019" name="Int. J. Syst. Evol. Microbiol.">
        <title>The Global Catalogue of Microorganisms (GCM) 10K type strain sequencing project: providing services to taxonomists for standard genome sequencing and annotation.</title>
        <authorList>
            <consortium name="The Broad Institute Genomics Platform"/>
            <consortium name="The Broad Institute Genome Sequencing Center for Infectious Disease"/>
            <person name="Wu L."/>
            <person name="Ma J."/>
        </authorList>
    </citation>
    <scope>NUCLEOTIDE SEQUENCE [LARGE SCALE GENOMIC DNA]</scope>
    <source>
        <strain evidence="3">Q85</strain>
    </source>
</reference>
<comment type="caution">
    <text evidence="2">The sequence shown here is derived from an EMBL/GenBank/DDBJ whole genome shotgun (WGS) entry which is preliminary data.</text>
</comment>